<evidence type="ECO:0000256" key="18">
    <source>
        <dbReference type="RuleBase" id="RU000461"/>
    </source>
</evidence>
<dbReference type="Pfam" id="PF00067">
    <property type="entry name" value="p450"/>
    <property type="match status" value="1"/>
</dbReference>
<reference evidence="19 20" key="1">
    <citation type="journal article" date="2019" name="Emerg. Microbes Infect.">
        <title>Comprehensive subspecies identification of 175 nontuberculous mycobacteria species based on 7547 genomic profiles.</title>
        <authorList>
            <person name="Matsumoto Y."/>
            <person name="Kinjo T."/>
            <person name="Motooka D."/>
            <person name="Nabeya D."/>
            <person name="Jung N."/>
            <person name="Uechi K."/>
            <person name="Horii T."/>
            <person name="Iida T."/>
            <person name="Fujita J."/>
            <person name="Nakamura S."/>
        </authorList>
    </citation>
    <scope>NUCLEOTIDE SEQUENCE [LARGE SCALE GENOMIC DNA]</scope>
    <source>
        <strain evidence="19 20">JCM 30275</strain>
    </source>
</reference>
<dbReference type="InterPro" id="IPR002397">
    <property type="entry name" value="Cyt_P450_B"/>
</dbReference>
<dbReference type="Proteomes" id="UP000467249">
    <property type="component" value="Chromosome"/>
</dbReference>
<gene>
    <name evidence="19" type="primary">cyp128_2</name>
    <name evidence="19" type="ORF">MANY_39810</name>
</gene>
<keyword evidence="10" id="KW-0443">Lipid metabolism</keyword>
<keyword evidence="6" id="KW-0442">Lipid degradation</keyword>
<keyword evidence="5 18" id="KW-0479">Metal-binding</keyword>
<evidence type="ECO:0000256" key="10">
    <source>
        <dbReference type="ARBA" id="ARBA00023098"/>
    </source>
</evidence>
<evidence type="ECO:0000256" key="13">
    <source>
        <dbReference type="ARBA" id="ARBA00049645"/>
    </source>
</evidence>
<dbReference type="InterPro" id="IPR036396">
    <property type="entry name" value="Cyt_P450_sf"/>
</dbReference>
<evidence type="ECO:0000256" key="11">
    <source>
        <dbReference type="ARBA" id="ARBA00023166"/>
    </source>
</evidence>
<dbReference type="GO" id="GO:0005506">
    <property type="term" value="F:iron ion binding"/>
    <property type="evidence" value="ECO:0007669"/>
    <property type="project" value="InterPro"/>
</dbReference>
<evidence type="ECO:0000256" key="12">
    <source>
        <dbReference type="ARBA" id="ARBA00023221"/>
    </source>
</evidence>
<protein>
    <recommendedName>
        <fullName evidence="14">Steroid C26-monooxygenase</fullName>
    </recommendedName>
    <alternativeName>
        <fullName evidence="15">Cholest-4-en-3-one C26-monooxygenase</fullName>
    </alternativeName>
    <alternativeName>
        <fullName evidence="17">Cholesterol C26-monooxygenase</fullName>
    </alternativeName>
    <alternativeName>
        <fullName evidence="16">Steroid C27-monooxygenase</fullName>
    </alternativeName>
</protein>
<dbReference type="PROSITE" id="PS00086">
    <property type="entry name" value="CYTOCHROME_P450"/>
    <property type="match status" value="1"/>
</dbReference>
<evidence type="ECO:0000256" key="3">
    <source>
        <dbReference type="ARBA" id="ARBA00022548"/>
    </source>
</evidence>
<keyword evidence="9 18" id="KW-0503">Monooxygenase</keyword>
<evidence type="ECO:0000256" key="14">
    <source>
        <dbReference type="ARBA" id="ARBA00070775"/>
    </source>
</evidence>
<evidence type="ECO:0000256" key="8">
    <source>
        <dbReference type="ARBA" id="ARBA00023004"/>
    </source>
</evidence>
<keyword evidence="8 18" id="KW-0408">Iron</keyword>
<evidence type="ECO:0000313" key="20">
    <source>
        <dbReference type="Proteomes" id="UP000467249"/>
    </source>
</evidence>
<dbReference type="RefSeq" id="WP_246224416.1">
    <property type="nucleotide sequence ID" value="NZ_AP022620.1"/>
</dbReference>
<evidence type="ECO:0000256" key="16">
    <source>
        <dbReference type="ARBA" id="ARBA00082981"/>
    </source>
</evidence>
<evidence type="ECO:0000256" key="1">
    <source>
        <dbReference type="ARBA" id="ARBA00001971"/>
    </source>
</evidence>
<keyword evidence="3" id="KW-0153">Cholesterol metabolism</keyword>
<name>A0A6N4WEX5_9MYCO</name>
<keyword evidence="12" id="KW-0753">Steroid metabolism</keyword>
<dbReference type="GO" id="GO:0006707">
    <property type="term" value="P:cholesterol catabolic process"/>
    <property type="evidence" value="ECO:0007669"/>
    <property type="project" value="TreeGrafter"/>
</dbReference>
<evidence type="ECO:0000256" key="4">
    <source>
        <dbReference type="ARBA" id="ARBA00022617"/>
    </source>
</evidence>
<dbReference type="PRINTS" id="PR00385">
    <property type="entry name" value="P450"/>
</dbReference>
<comment type="similarity">
    <text evidence="2 18">Belongs to the cytochrome P450 family.</text>
</comment>
<dbReference type="GO" id="GO:0008395">
    <property type="term" value="F:steroid hydroxylase activity"/>
    <property type="evidence" value="ECO:0007669"/>
    <property type="project" value="TreeGrafter"/>
</dbReference>
<dbReference type="SUPFAM" id="SSF48264">
    <property type="entry name" value="Cytochrome P450"/>
    <property type="match status" value="1"/>
</dbReference>
<evidence type="ECO:0000256" key="15">
    <source>
        <dbReference type="ARBA" id="ARBA00079588"/>
    </source>
</evidence>
<dbReference type="PRINTS" id="PR00359">
    <property type="entry name" value="BP450"/>
</dbReference>
<keyword evidence="4 18" id="KW-0349">Heme</keyword>
<accession>A0A6N4WEX5</accession>
<dbReference type="AlphaFoldDB" id="A0A6N4WEX5"/>
<evidence type="ECO:0000313" key="19">
    <source>
        <dbReference type="EMBL" id="BBZ78644.1"/>
    </source>
</evidence>
<comment type="pathway">
    <text evidence="13">Steroid metabolism; cholesterol degradation.</text>
</comment>
<evidence type="ECO:0000256" key="2">
    <source>
        <dbReference type="ARBA" id="ARBA00010617"/>
    </source>
</evidence>
<dbReference type="GO" id="GO:0020037">
    <property type="term" value="F:heme binding"/>
    <property type="evidence" value="ECO:0007669"/>
    <property type="project" value="InterPro"/>
</dbReference>
<dbReference type="PANTHER" id="PTHR46696:SF4">
    <property type="entry name" value="BIOTIN BIOSYNTHESIS CYTOCHROME P450"/>
    <property type="match status" value="1"/>
</dbReference>
<sequence length="446" mass="49358">MPIGSQLKFIRMFAPTMVGGFSADAARRITRRVRRRPIPAGVAITDFDPLDHEMAADPYRYYPELLSGPSVHFNQSRDMFILSHYEDVRAAARASDVLSSADGVTFIRMRADSMLTVDPPRHTAMRKQAQPAFTRGALQSWQTMIEQLCVEHTAALFRGESVDVVKTLAEPLPTAIIAHILGIAGDDLAAFKDWSNETVRLASANVSPAGLRQAAAGMRAIGLFHEYFTGKLERGELLDEDTVLGRLVANAHEGRLSNDELFFFSTLLLLAGNETTTNMLGTLFLTLSANPDQLRLLQTRPELIPSAVEEQLRYYSPIQGLYRTARSDYVVGNVTIPAGSRVLLLWGAANRDPRQFEDPDEFRVERNPTGHVAFGSGIHLCLGAHLARLEGHTVLREIVDNVDAIEILGQPHWRTNPTLRGLERLNVRLTRRQSAPHLAALADAPT</sequence>
<evidence type="ECO:0000256" key="17">
    <source>
        <dbReference type="ARBA" id="ARBA00083909"/>
    </source>
</evidence>
<dbReference type="KEGG" id="many:MANY_39810"/>
<evidence type="ECO:0000256" key="7">
    <source>
        <dbReference type="ARBA" id="ARBA00023002"/>
    </source>
</evidence>
<dbReference type="EMBL" id="AP022620">
    <property type="protein sequence ID" value="BBZ78644.1"/>
    <property type="molecule type" value="Genomic_DNA"/>
</dbReference>
<keyword evidence="20" id="KW-1185">Reference proteome</keyword>
<dbReference type="FunFam" id="1.10.630.10:FF:000018">
    <property type="entry name" value="Cytochrome P450 monooxygenase"/>
    <property type="match status" value="1"/>
</dbReference>
<keyword evidence="7 18" id="KW-0560">Oxidoreductase</keyword>
<keyword evidence="11" id="KW-1207">Sterol metabolism</keyword>
<proteinExistence type="inferred from homology"/>
<evidence type="ECO:0000256" key="6">
    <source>
        <dbReference type="ARBA" id="ARBA00022963"/>
    </source>
</evidence>
<comment type="cofactor">
    <cofactor evidence="1">
        <name>heme</name>
        <dbReference type="ChEBI" id="CHEBI:30413"/>
    </cofactor>
</comment>
<dbReference type="InterPro" id="IPR001128">
    <property type="entry name" value="Cyt_P450"/>
</dbReference>
<dbReference type="PANTHER" id="PTHR46696">
    <property type="entry name" value="P450, PUTATIVE (EUROFUNG)-RELATED"/>
    <property type="match status" value="1"/>
</dbReference>
<evidence type="ECO:0000256" key="5">
    <source>
        <dbReference type="ARBA" id="ARBA00022723"/>
    </source>
</evidence>
<dbReference type="InterPro" id="IPR017972">
    <property type="entry name" value="Cyt_P450_CS"/>
</dbReference>
<organism evidence="19 20">
    <name type="scientific">Mycolicibacterium anyangense</name>
    <dbReference type="NCBI Taxonomy" id="1431246"/>
    <lineage>
        <taxon>Bacteria</taxon>
        <taxon>Bacillati</taxon>
        <taxon>Actinomycetota</taxon>
        <taxon>Actinomycetes</taxon>
        <taxon>Mycobacteriales</taxon>
        <taxon>Mycobacteriaceae</taxon>
        <taxon>Mycolicibacterium</taxon>
    </lineage>
</organism>
<dbReference type="Gene3D" id="1.10.630.10">
    <property type="entry name" value="Cytochrome P450"/>
    <property type="match status" value="1"/>
</dbReference>
<dbReference type="GO" id="GO:0036199">
    <property type="term" value="F:cholest-4-en-3-one 26-monooxygenase activity"/>
    <property type="evidence" value="ECO:0007669"/>
    <property type="project" value="TreeGrafter"/>
</dbReference>
<evidence type="ECO:0000256" key="9">
    <source>
        <dbReference type="ARBA" id="ARBA00023033"/>
    </source>
</evidence>